<protein>
    <submittedName>
        <fullName evidence="2">F-box associated domain type 1</fullName>
    </submittedName>
</protein>
<evidence type="ECO:0000313" key="2">
    <source>
        <dbReference type="EMBL" id="KAG7572710.1"/>
    </source>
</evidence>
<feature type="domain" description="F-box associated beta-propeller type 1" evidence="1">
    <location>
        <begin position="23"/>
        <end position="184"/>
    </location>
</feature>
<organism evidence="2 3">
    <name type="scientific">Arabidopsis suecica</name>
    <name type="common">Swedish thale-cress</name>
    <name type="synonym">Cardaminopsis suecica</name>
    <dbReference type="NCBI Taxonomy" id="45249"/>
    <lineage>
        <taxon>Eukaryota</taxon>
        <taxon>Viridiplantae</taxon>
        <taxon>Streptophyta</taxon>
        <taxon>Embryophyta</taxon>
        <taxon>Tracheophyta</taxon>
        <taxon>Spermatophyta</taxon>
        <taxon>Magnoliopsida</taxon>
        <taxon>eudicotyledons</taxon>
        <taxon>Gunneridae</taxon>
        <taxon>Pentapetalae</taxon>
        <taxon>rosids</taxon>
        <taxon>malvids</taxon>
        <taxon>Brassicales</taxon>
        <taxon>Brassicaceae</taxon>
        <taxon>Camelineae</taxon>
        <taxon>Arabidopsis</taxon>
    </lineage>
</organism>
<dbReference type="Proteomes" id="UP000694251">
    <property type="component" value="Chromosome 9"/>
</dbReference>
<gene>
    <name evidence="2" type="ORF">ISN44_As09g010650</name>
</gene>
<accession>A0A8T2AGU6</accession>
<name>A0A8T2AGU6_ARASU</name>
<dbReference type="AlphaFoldDB" id="A0A8T2AGU6"/>
<reference evidence="2 3" key="1">
    <citation type="submission" date="2020-12" db="EMBL/GenBank/DDBJ databases">
        <title>Concerted genomic and epigenomic changes stabilize Arabidopsis allopolyploids.</title>
        <authorList>
            <person name="Chen Z."/>
        </authorList>
    </citation>
    <scope>NUCLEOTIDE SEQUENCE [LARGE SCALE GENOMIC DNA]</scope>
    <source>
        <strain evidence="2">As9502</strain>
        <tissue evidence="2">Leaf</tissue>
    </source>
</reference>
<keyword evidence="3" id="KW-1185">Reference proteome</keyword>
<dbReference type="Pfam" id="PF07734">
    <property type="entry name" value="FBA_1"/>
    <property type="match status" value="1"/>
</dbReference>
<dbReference type="InterPro" id="IPR006527">
    <property type="entry name" value="F-box-assoc_dom_typ1"/>
</dbReference>
<dbReference type="InterPro" id="IPR017451">
    <property type="entry name" value="F-box-assoc_interact_dom"/>
</dbReference>
<sequence length="189" mass="21922">MEGSSSSPSQHGSGSTPVWKRRVLKGNTYWFCYYYFNMLSFDFTTETFRRVPLPFPYGHRDLCTLSLSVVKEEQLSVLRSSHDTRQMEIWVSDKIDTGTMLSWRKSHTFDFVSLRDHLGFAGSVSVFIEEDKKVIIVGCGRSKEKYKNMIYIVEKNGCRKLDCDIDKSYISRPFLFSYVPSLVSLYPPM</sequence>
<comment type="caution">
    <text evidence="2">The sequence shown here is derived from an EMBL/GenBank/DDBJ whole genome shotgun (WGS) entry which is preliminary data.</text>
</comment>
<dbReference type="NCBIfam" id="TIGR01640">
    <property type="entry name" value="F_box_assoc_1"/>
    <property type="match status" value="1"/>
</dbReference>
<proteinExistence type="predicted"/>
<evidence type="ECO:0000259" key="1">
    <source>
        <dbReference type="Pfam" id="PF07734"/>
    </source>
</evidence>
<dbReference type="OrthoDB" id="1022798at2759"/>
<evidence type="ECO:0000313" key="3">
    <source>
        <dbReference type="Proteomes" id="UP000694251"/>
    </source>
</evidence>
<dbReference type="EMBL" id="JAEFBJ010000009">
    <property type="protein sequence ID" value="KAG7572710.1"/>
    <property type="molecule type" value="Genomic_DNA"/>
</dbReference>